<feature type="transmembrane region" description="Helical" evidence="1">
    <location>
        <begin position="97"/>
        <end position="116"/>
    </location>
</feature>
<sequence length="233" mass="26113">MLLSFPTWVVHISSMVEWFVASILLYRYGKLIGRKDIEQFALLMLPHWVGGMCVIIYHLTTDSVEFWLNASKVINLIGSAALLYASLRIIRQPARPAIALASLIGIFASYNLQDWLEFIPKVSVQLSSLVYFSFLVSLLFLYRKDKTVFSGLTVFGFWFVLVFVAVTIVCTHFAVNVRGYPTLTHDDLLHGFAESLLTLSNLMIAIGIAQKLKAAQQALALQPERATAPQLSK</sequence>
<name>A0A395M0D0_9BACT</name>
<dbReference type="EMBL" id="PHFL01000045">
    <property type="protein sequence ID" value="RFM24217.1"/>
    <property type="molecule type" value="Genomic_DNA"/>
</dbReference>
<dbReference type="InterPro" id="IPR021995">
    <property type="entry name" value="DUF3593"/>
</dbReference>
<keyword evidence="1" id="KW-0472">Membrane</keyword>
<feature type="transmembrane region" description="Helical" evidence="1">
    <location>
        <begin position="154"/>
        <end position="176"/>
    </location>
</feature>
<accession>A0A395M0D0</accession>
<dbReference type="PANTHER" id="PTHR35473">
    <property type="entry name" value="1-ACYL-SN-GLYCEROL-3-PHOSPHATE ACYLTRANSFERASE"/>
    <property type="match status" value="1"/>
</dbReference>
<feature type="transmembrane region" description="Helical" evidence="1">
    <location>
        <begin position="66"/>
        <end position="85"/>
    </location>
</feature>
<dbReference type="Proteomes" id="UP000266389">
    <property type="component" value="Unassembled WGS sequence"/>
</dbReference>
<dbReference type="AlphaFoldDB" id="A0A395M0D0"/>
<keyword evidence="1" id="KW-0812">Transmembrane</keyword>
<comment type="caution">
    <text evidence="2">The sequence shown here is derived from an EMBL/GenBank/DDBJ whole genome shotgun (WGS) entry which is preliminary data.</text>
</comment>
<protein>
    <submittedName>
        <fullName evidence="2">DUF2499 domain-containing protein</fullName>
    </submittedName>
</protein>
<feature type="transmembrane region" description="Helical" evidence="1">
    <location>
        <begin position="6"/>
        <end position="28"/>
    </location>
</feature>
<feature type="transmembrane region" description="Helical" evidence="1">
    <location>
        <begin position="40"/>
        <end position="60"/>
    </location>
</feature>
<dbReference type="Pfam" id="PF10693">
    <property type="entry name" value="DUF2499"/>
    <property type="match status" value="1"/>
</dbReference>
<evidence type="ECO:0000313" key="3">
    <source>
        <dbReference type="Proteomes" id="UP000266389"/>
    </source>
</evidence>
<dbReference type="InterPro" id="IPR019634">
    <property type="entry name" value="Uncharacterised_Ycf49"/>
</dbReference>
<gene>
    <name evidence="2" type="ORF">D0433_07040</name>
</gene>
<feature type="transmembrane region" description="Helical" evidence="1">
    <location>
        <begin position="188"/>
        <end position="209"/>
    </location>
</feature>
<evidence type="ECO:0000313" key="2">
    <source>
        <dbReference type="EMBL" id="RFM24217.1"/>
    </source>
</evidence>
<dbReference type="Pfam" id="PF12159">
    <property type="entry name" value="DUF3593"/>
    <property type="match status" value="1"/>
</dbReference>
<proteinExistence type="predicted"/>
<evidence type="ECO:0000256" key="1">
    <source>
        <dbReference type="SAM" id="Phobius"/>
    </source>
</evidence>
<dbReference type="PANTHER" id="PTHR35473:SF3">
    <property type="entry name" value="1-ACYL-SN-GLYCEROL-3-PHOSPHATE ACYLTRANSFERASE"/>
    <property type="match status" value="1"/>
</dbReference>
<reference evidence="2 3" key="1">
    <citation type="journal article" date="2011" name="ISME J.">
        <title>Community ecology of hot spring cyanobacterial mats: predominant populations and their functional potential.</title>
        <authorList>
            <person name="Klatt C.G."/>
            <person name="Wood J.M."/>
            <person name="Rusch D.B."/>
            <person name="Bateson M.M."/>
            <person name="Hamamura N."/>
            <person name="Heidelberg J.F."/>
            <person name="Grossman A.R."/>
            <person name="Bhaya D."/>
            <person name="Cohan F.M."/>
            <person name="Kuhl M."/>
            <person name="Bryant D.A."/>
            <person name="Ward D.M."/>
        </authorList>
    </citation>
    <scope>NUCLEOTIDE SEQUENCE [LARGE SCALE GENOMIC DNA]</scope>
    <source>
        <strain evidence="2">OS</strain>
    </source>
</reference>
<keyword evidence="1" id="KW-1133">Transmembrane helix</keyword>
<organism evidence="2 3">
    <name type="scientific">Candidatus Thermochlorobacter aerophilus</name>
    <dbReference type="NCBI Taxonomy" id="1868324"/>
    <lineage>
        <taxon>Bacteria</taxon>
        <taxon>Pseudomonadati</taxon>
        <taxon>Chlorobiota</taxon>
        <taxon>Chlorobiia</taxon>
        <taxon>Chlorobiales</taxon>
        <taxon>Candidatus Thermochlorobacteriaceae</taxon>
        <taxon>Candidatus Thermochlorobacter</taxon>
    </lineage>
</organism>
<feature type="transmembrane region" description="Helical" evidence="1">
    <location>
        <begin position="122"/>
        <end position="142"/>
    </location>
</feature>